<evidence type="ECO:0000313" key="5">
    <source>
        <dbReference type="EMBL" id="EAZ87981.1"/>
    </source>
</evidence>
<dbReference type="InterPro" id="IPR013762">
    <property type="entry name" value="Integrase-like_cat_sf"/>
</dbReference>
<organism evidence="5 6">
    <name type="scientific">Crocosphaera chwakensis CCY0110</name>
    <dbReference type="NCBI Taxonomy" id="391612"/>
    <lineage>
        <taxon>Bacteria</taxon>
        <taxon>Bacillati</taxon>
        <taxon>Cyanobacteriota</taxon>
        <taxon>Cyanophyceae</taxon>
        <taxon>Oscillatoriophycideae</taxon>
        <taxon>Chroococcales</taxon>
        <taxon>Aphanothecaceae</taxon>
        <taxon>Crocosphaera</taxon>
        <taxon>Crocosphaera chwakensis</taxon>
    </lineage>
</organism>
<evidence type="ECO:0000256" key="3">
    <source>
        <dbReference type="ARBA" id="ARBA00023172"/>
    </source>
</evidence>
<keyword evidence="3" id="KW-0233">DNA recombination</keyword>
<keyword evidence="2" id="KW-0238">DNA-binding</keyword>
<dbReference type="SUPFAM" id="SSF56349">
    <property type="entry name" value="DNA breaking-rejoining enzymes"/>
    <property type="match status" value="1"/>
</dbReference>
<dbReference type="CDD" id="cd00397">
    <property type="entry name" value="DNA_BRE_C"/>
    <property type="match status" value="1"/>
</dbReference>
<comment type="caution">
    <text evidence="5">The sequence shown here is derived from an EMBL/GenBank/DDBJ whole genome shotgun (WGS) entry which is preliminary data.</text>
</comment>
<dbReference type="PANTHER" id="PTHR30349:SF41">
    <property type="entry name" value="INTEGRASE_RECOMBINASE PROTEIN MJ0367-RELATED"/>
    <property type="match status" value="1"/>
</dbReference>
<sequence length="225" mass="25250">MKVNGHGRAKILTIEEIQILFSNGLKLERDRVLFGVMLFTACRINEACTLRTTDVYDRRGRVMDEVIFRKENTKGKLATRTIPVFEDLRILLSNYRIDRAERYLFPGRLEGHIQPDSASRIFRKACISVGIVGASTHSFRRTALTQMSNGGIPLRVIQEVSGHRNLGQLQKYLEVQPEQVRGAIASLSMLSPGYGGGGDKDKISRNLDLDTHPEVNLSIPDVIDD</sequence>
<protein>
    <recommendedName>
        <fullName evidence="4">Tyr recombinase domain-containing protein</fullName>
    </recommendedName>
</protein>
<dbReference type="PROSITE" id="PS51898">
    <property type="entry name" value="TYR_RECOMBINASE"/>
    <property type="match status" value="1"/>
</dbReference>
<dbReference type="OrthoDB" id="456420at2"/>
<dbReference type="PANTHER" id="PTHR30349">
    <property type="entry name" value="PHAGE INTEGRASE-RELATED"/>
    <property type="match status" value="1"/>
</dbReference>
<dbReference type="Pfam" id="PF00589">
    <property type="entry name" value="Phage_integrase"/>
    <property type="match status" value="1"/>
</dbReference>
<dbReference type="Proteomes" id="UP000003781">
    <property type="component" value="Unassembled WGS sequence"/>
</dbReference>
<evidence type="ECO:0000313" key="6">
    <source>
        <dbReference type="Proteomes" id="UP000003781"/>
    </source>
</evidence>
<feature type="domain" description="Tyr recombinase" evidence="4">
    <location>
        <begin position="7"/>
        <end position="185"/>
    </location>
</feature>
<evidence type="ECO:0000256" key="2">
    <source>
        <dbReference type="ARBA" id="ARBA00023125"/>
    </source>
</evidence>
<evidence type="ECO:0000256" key="1">
    <source>
        <dbReference type="ARBA" id="ARBA00008857"/>
    </source>
</evidence>
<evidence type="ECO:0000259" key="4">
    <source>
        <dbReference type="PROSITE" id="PS51898"/>
    </source>
</evidence>
<gene>
    <name evidence="5" type="ORF">CY0110_01674</name>
</gene>
<reference evidence="5 6" key="1">
    <citation type="submission" date="2007-03" db="EMBL/GenBank/DDBJ databases">
        <authorList>
            <person name="Stal L."/>
            <person name="Ferriera S."/>
            <person name="Johnson J."/>
            <person name="Kravitz S."/>
            <person name="Beeson K."/>
            <person name="Sutton G."/>
            <person name="Rogers Y.-H."/>
            <person name="Friedman R."/>
            <person name="Frazier M."/>
            <person name="Venter J.C."/>
        </authorList>
    </citation>
    <scope>NUCLEOTIDE SEQUENCE [LARGE SCALE GENOMIC DNA]</scope>
    <source>
        <strain evidence="5 6">CCY0110</strain>
    </source>
</reference>
<dbReference type="RefSeq" id="WP_008278930.1">
    <property type="nucleotide sequence ID" value="NZ_AAXW01000124.1"/>
</dbReference>
<dbReference type="Gene3D" id="1.10.443.10">
    <property type="entry name" value="Intergrase catalytic core"/>
    <property type="match status" value="1"/>
</dbReference>
<keyword evidence="6" id="KW-1185">Reference proteome</keyword>
<comment type="similarity">
    <text evidence="1">Belongs to the 'phage' integrase family.</text>
</comment>
<dbReference type="GO" id="GO:0003677">
    <property type="term" value="F:DNA binding"/>
    <property type="evidence" value="ECO:0007669"/>
    <property type="project" value="UniProtKB-KW"/>
</dbReference>
<dbReference type="AlphaFoldDB" id="A3IZW6"/>
<proteinExistence type="inferred from homology"/>
<dbReference type="InterPro" id="IPR050090">
    <property type="entry name" value="Tyrosine_recombinase_XerCD"/>
</dbReference>
<dbReference type="InterPro" id="IPR002104">
    <property type="entry name" value="Integrase_catalytic"/>
</dbReference>
<dbReference type="GO" id="GO:0015074">
    <property type="term" value="P:DNA integration"/>
    <property type="evidence" value="ECO:0007669"/>
    <property type="project" value="InterPro"/>
</dbReference>
<dbReference type="InterPro" id="IPR011010">
    <property type="entry name" value="DNA_brk_join_enz"/>
</dbReference>
<accession>A3IZW6</accession>
<dbReference type="eggNOG" id="COG0582">
    <property type="taxonomic scope" value="Bacteria"/>
</dbReference>
<dbReference type="GO" id="GO:0006310">
    <property type="term" value="P:DNA recombination"/>
    <property type="evidence" value="ECO:0007669"/>
    <property type="project" value="UniProtKB-KW"/>
</dbReference>
<name>A3IZW6_9CHRO</name>
<dbReference type="EMBL" id="AAXW01000124">
    <property type="protein sequence ID" value="EAZ87981.1"/>
    <property type="molecule type" value="Genomic_DNA"/>
</dbReference>